<dbReference type="PANTHER" id="PTHR42796">
    <property type="entry name" value="FUMARYLACETOACETATE HYDROLASE DOMAIN-CONTAINING PROTEIN 2A-RELATED"/>
    <property type="match status" value="1"/>
</dbReference>
<dbReference type="PATRIC" id="fig|298794.3.peg.7190"/>
<evidence type="ECO:0000313" key="3">
    <source>
        <dbReference type="EMBL" id="KMO37975.1"/>
    </source>
</evidence>
<keyword evidence="3" id="KW-0378">Hydrolase</keyword>
<dbReference type="Gene3D" id="3.90.850.10">
    <property type="entry name" value="Fumarylacetoacetase-like, C-terminal domain"/>
    <property type="match status" value="1"/>
</dbReference>
<evidence type="ECO:0000313" key="4">
    <source>
        <dbReference type="Proteomes" id="UP000035955"/>
    </source>
</evidence>
<dbReference type="InterPro" id="IPR036663">
    <property type="entry name" value="Fumarylacetoacetase_C_sf"/>
</dbReference>
<reference evidence="3 4" key="1">
    <citation type="submission" date="2015-03" db="EMBL/GenBank/DDBJ databases">
        <title>Genome sequencing of Methylobacterium variabile DSM 16961.</title>
        <authorList>
            <person name="Chaudhry V."/>
            <person name="Patil P.B."/>
        </authorList>
    </citation>
    <scope>NUCLEOTIDE SEQUENCE [LARGE SCALE GENOMIC DNA]</scope>
    <source>
        <strain evidence="3 4">DSM 16961</strain>
    </source>
</reference>
<dbReference type="AlphaFoldDB" id="A0A0J6SRV2"/>
<keyword evidence="4" id="KW-1185">Reference proteome</keyword>
<protein>
    <submittedName>
        <fullName evidence="3">Fumarylacetoacetate hydrolase</fullName>
    </submittedName>
</protein>
<dbReference type="Proteomes" id="UP000035955">
    <property type="component" value="Unassembled WGS sequence"/>
</dbReference>
<name>A0A0J6SRV2_9HYPH</name>
<dbReference type="GO" id="GO:0046872">
    <property type="term" value="F:metal ion binding"/>
    <property type="evidence" value="ECO:0007669"/>
    <property type="project" value="UniProtKB-KW"/>
</dbReference>
<keyword evidence="2" id="KW-0479">Metal-binding</keyword>
<proteinExistence type="inferred from homology"/>
<comment type="caution">
    <text evidence="3">The sequence shown here is derived from an EMBL/GenBank/DDBJ whole genome shotgun (WGS) entry which is preliminary data.</text>
</comment>
<dbReference type="GO" id="GO:0016787">
    <property type="term" value="F:hydrolase activity"/>
    <property type="evidence" value="ECO:0007669"/>
    <property type="project" value="UniProtKB-KW"/>
</dbReference>
<organism evidence="3 4">
    <name type="scientific">Methylobacterium variabile</name>
    <dbReference type="NCBI Taxonomy" id="298794"/>
    <lineage>
        <taxon>Bacteria</taxon>
        <taxon>Pseudomonadati</taxon>
        <taxon>Pseudomonadota</taxon>
        <taxon>Alphaproteobacteria</taxon>
        <taxon>Hyphomicrobiales</taxon>
        <taxon>Methylobacteriaceae</taxon>
        <taxon>Methylobacterium</taxon>
    </lineage>
</organism>
<evidence type="ECO:0000256" key="1">
    <source>
        <dbReference type="ARBA" id="ARBA00010211"/>
    </source>
</evidence>
<evidence type="ECO:0000256" key="2">
    <source>
        <dbReference type="ARBA" id="ARBA00022723"/>
    </source>
</evidence>
<dbReference type="InterPro" id="IPR051121">
    <property type="entry name" value="FAH"/>
</dbReference>
<dbReference type="RefSeq" id="WP_048444499.1">
    <property type="nucleotide sequence ID" value="NZ_LABY01000078.1"/>
</dbReference>
<gene>
    <name evidence="3" type="ORF">VQ02_12390</name>
</gene>
<comment type="similarity">
    <text evidence="1">Belongs to the FAH family.</text>
</comment>
<accession>A0A0J6SRV2</accession>
<dbReference type="EMBL" id="LABY01000078">
    <property type="protein sequence ID" value="KMO37975.1"/>
    <property type="molecule type" value="Genomic_DNA"/>
</dbReference>
<dbReference type="PANTHER" id="PTHR42796:SF7">
    <property type="entry name" value="2-DEHYDRO-3-DEOXY-D-ARABINONATE DEHYDRATASE"/>
    <property type="match status" value="1"/>
</dbReference>
<dbReference type="OrthoDB" id="9779415at2"/>
<sequence>MQPILDAYDARAILPEDGCAGALVGRVWRPELNGPSTVAVRPGADGAPELVDISRAFPTIRDLCETPDPAAALRAAEGEPVGPLDAVLANTPPETRDPSRPWLLAPIDLQAVKAAGVTFAVSMLERVIEERARGNPDAAAAIRLEVGRLVGDDLRRLKPGSAEAMALKAVLVAQGAWSQYLEVGIGPDAEIFTKAQPLSSVGCGQDAGLHPGSQWNNPEPEVALVVASDQRIVGATLGNDVNLRDFEGRSALLLGKAKDNAASCALGPFLRLFDDGFSLDHVRRTVVGLEVMGEDGFRLAGTSPLSEISRDPADLVAAMMGGNHQYPDGAVLFLGTMFAPVEDRGAPGQGFTHKVGDRVVIRSPALGALVNRMRHCQDCEPWTFGAAALMRNLAARGLLGG</sequence>
<dbReference type="SUPFAM" id="SSF56529">
    <property type="entry name" value="FAH"/>
    <property type="match status" value="1"/>
</dbReference>